<evidence type="ECO:0000256" key="6">
    <source>
        <dbReference type="SAM" id="MobiDB-lite"/>
    </source>
</evidence>
<keyword evidence="4 5" id="KW-0067">ATP-binding</keyword>
<sequence>MKPLGPSDPRRIGPYRVFGELGRGGMGRVLLAGGRDGRLVALKLVHAQHVEDPGFRERFRREVNASRRVSGAYTAAVVDADAEAELPWLATVFVPGPSLREAVDAAGPLPGPAALRLAAGLAAALGEIHAAGLVHRDLKPSNVLLAADGPRVIDFGVARATDGGTSELTHTGWLVGSPGYMSPEQAESKALTFASDVFSLGAVLYLACTGVDPFLGASTPATLYNVVHSEPDLAAVPEPLRGIIEACIAKDPAARPAPAEVLTRVGTVPPAARAWPDPVFGLIASQDGAISAALRDAEQNPDPQNWQPSPQWTQPSNTQPTSTATPYRPYNAEPPTQPGLRRRRAIMSVGGVALVAVAGVAAALTLHGSGTPTASLSSSAPALVVSSGGSTSHSVSRSTTTSASSASTSSRSEEITTSSSSSSSAAPPTSSSAPAPPPPVTTSTHSQQAACLSNGQALSLAKQLNAGSLPSDASISVLKCDGGWGVARLTSASVGNAKVVYAQQDGSWKAVDLGSDVCGGPVSAAPADIRSAVNCN</sequence>
<protein>
    <recommendedName>
        <fullName evidence="7">Protein kinase domain-containing protein</fullName>
    </recommendedName>
</protein>
<dbReference type="Proteomes" id="UP001500751">
    <property type="component" value="Unassembled WGS sequence"/>
</dbReference>
<dbReference type="SMART" id="SM00220">
    <property type="entry name" value="S_TKc"/>
    <property type="match status" value="1"/>
</dbReference>
<evidence type="ECO:0000256" key="4">
    <source>
        <dbReference type="ARBA" id="ARBA00022840"/>
    </source>
</evidence>
<evidence type="ECO:0000256" key="5">
    <source>
        <dbReference type="PROSITE-ProRule" id="PRU10141"/>
    </source>
</evidence>
<feature type="region of interest" description="Disordered" evidence="6">
    <location>
        <begin position="383"/>
        <end position="447"/>
    </location>
</feature>
<dbReference type="PROSITE" id="PS50011">
    <property type="entry name" value="PROTEIN_KINASE_DOM"/>
    <property type="match status" value="1"/>
</dbReference>
<dbReference type="PANTHER" id="PTHR43289:SF34">
    <property type="entry name" value="SERINE_THREONINE-PROTEIN KINASE YBDM-RELATED"/>
    <property type="match status" value="1"/>
</dbReference>
<proteinExistence type="predicted"/>
<evidence type="ECO:0000256" key="1">
    <source>
        <dbReference type="ARBA" id="ARBA00022679"/>
    </source>
</evidence>
<dbReference type="Gene3D" id="3.30.200.20">
    <property type="entry name" value="Phosphorylase Kinase, domain 1"/>
    <property type="match status" value="1"/>
</dbReference>
<dbReference type="CDD" id="cd14014">
    <property type="entry name" value="STKc_PknB_like"/>
    <property type="match status" value="1"/>
</dbReference>
<evidence type="ECO:0000313" key="8">
    <source>
        <dbReference type="EMBL" id="GAA2045991.1"/>
    </source>
</evidence>
<dbReference type="InterPro" id="IPR008271">
    <property type="entry name" value="Ser/Thr_kinase_AS"/>
</dbReference>
<feature type="region of interest" description="Disordered" evidence="6">
    <location>
        <begin position="297"/>
        <end position="340"/>
    </location>
</feature>
<dbReference type="PANTHER" id="PTHR43289">
    <property type="entry name" value="MITOGEN-ACTIVATED PROTEIN KINASE KINASE KINASE 20-RELATED"/>
    <property type="match status" value="1"/>
</dbReference>
<keyword evidence="2 5" id="KW-0547">Nucleotide-binding</keyword>
<gene>
    <name evidence="8" type="ORF">GCM10009839_57790</name>
</gene>
<evidence type="ECO:0000313" key="9">
    <source>
        <dbReference type="Proteomes" id="UP001500751"/>
    </source>
</evidence>
<comment type="caution">
    <text evidence="8">The sequence shown here is derived from an EMBL/GenBank/DDBJ whole genome shotgun (WGS) entry which is preliminary data.</text>
</comment>
<feature type="compositionally biased region" description="Low complexity" evidence="6">
    <location>
        <begin position="383"/>
        <end position="433"/>
    </location>
</feature>
<keyword evidence="1" id="KW-0808">Transferase</keyword>
<dbReference type="RefSeq" id="WP_344668811.1">
    <property type="nucleotide sequence ID" value="NZ_BAAAQN010000039.1"/>
</dbReference>
<evidence type="ECO:0000256" key="3">
    <source>
        <dbReference type="ARBA" id="ARBA00022777"/>
    </source>
</evidence>
<name>A0ABP5GGB2_9ACTN</name>
<dbReference type="InterPro" id="IPR017441">
    <property type="entry name" value="Protein_kinase_ATP_BS"/>
</dbReference>
<accession>A0ABP5GGB2</accession>
<evidence type="ECO:0000259" key="7">
    <source>
        <dbReference type="PROSITE" id="PS50011"/>
    </source>
</evidence>
<dbReference type="EMBL" id="BAAAQN010000039">
    <property type="protein sequence ID" value="GAA2045991.1"/>
    <property type="molecule type" value="Genomic_DNA"/>
</dbReference>
<keyword evidence="9" id="KW-1185">Reference proteome</keyword>
<feature type="domain" description="Protein kinase" evidence="7">
    <location>
        <begin position="15"/>
        <end position="280"/>
    </location>
</feature>
<keyword evidence="3" id="KW-0418">Kinase</keyword>
<feature type="binding site" evidence="5">
    <location>
        <position position="43"/>
    </location>
    <ligand>
        <name>ATP</name>
        <dbReference type="ChEBI" id="CHEBI:30616"/>
    </ligand>
</feature>
<organism evidence="8 9">
    <name type="scientific">Catenulispora yoronensis</name>
    <dbReference type="NCBI Taxonomy" id="450799"/>
    <lineage>
        <taxon>Bacteria</taxon>
        <taxon>Bacillati</taxon>
        <taxon>Actinomycetota</taxon>
        <taxon>Actinomycetes</taxon>
        <taxon>Catenulisporales</taxon>
        <taxon>Catenulisporaceae</taxon>
        <taxon>Catenulispora</taxon>
    </lineage>
</organism>
<reference evidence="9" key="1">
    <citation type="journal article" date="2019" name="Int. J. Syst. Evol. Microbiol.">
        <title>The Global Catalogue of Microorganisms (GCM) 10K type strain sequencing project: providing services to taxonomists for standard genome sequencing and annotation.</title>
        <authorList>
            <consortium name="The Broad Institute Genomics Platform"/>
            <consortium name="The Broad Institute Genome Sequencing Center for Infectious Disease"/>
            <person name="Wu L."/>
            <person name="Ma J."/>
        </authorList>
    </citation>
    <scope>NUCLEOTIDE SEQUENCE [LARGE SCALE GENOMIC DNA]</scope>
    <source>
        <strain evidence="9">JCM 16014</strain>
    </source>
</reference>
<dbReference type="InterPro" id="IPR011009">
    <property type="entry name" value="Kinase-like_dom_sf"/>
</dbReference>
<dbReference type="Pfam" id="PF00069">
    <property type="entry name" value="Pkinase"/>
    <property type="match status" value="1"/>
</dbReference>
<dbReference type="SUPFAM" id="SSF56112">
    <property type="entry name" value="Protein kinase-like (PK-like)"/>
    <property type="match status" value="1"/>
</dbReference>
<dbReference type="Gene3D" id="1.10.510.10">
    <property type="entry name" value="Transferase(Phosphotransferase) domain 1"/>
    <property type="match status" value="1"/>
</dbReference>
<feature type="compositionally biased region" description="Polar residues" evidence="6">
    <location>
        <begin position="301"/>
        <end position="325"/>
    </location>
</feature>
<evidence type="ECO:0000256" key="2">
    <source>
        <dbReference type="ARBA" id="ARBA00022741"/>
    </source>
</evidence>
<dbReference type="PROSITE" id="PS00107">
    <property type="entry name" value="PROTEIN_KINASE_ATP"/>
    <property type="match status" value="1"/>
</dbReference>
<dbReference type="PROSITE" id="PS00108">
    <property type="entry name" value="PROTEIN_KINASE_ST"/>
    <property type="match status" value="1"/>
</dbReference>
<dbReference type="InterPro" id="IPR000719">
    <property type="entry name" value="Prot_kinase_dom"/>
</dbReference>